<keyword evidence="2" id="KW-1185">Reference proteome</keyword>
<evidence type="ECO:0000313" key="2">
    <source>
        <dbReference type="Proteomes" id="UP000028990"/>
    </source>
</evidence>
<gene>
    <name evidence="1" type="ORF">H920_16385</name>
</gene>
<name>A0A091DHI2_FUKDA</name>
<dbReference type="Proteomes" id="UP000028990">
    <property type="component" value="Unassembled WGS sequence"/>
</dbReference>
<dbReference type="EMBL" id="KN124101">
    <property type="protein sequence ID" value="KFO22221.1"/>
    <property type="molecule type" value="Genomic_DNA"/>
</dbReference>
<dbReference type="AlphaFoldDB" id="A0A091DHI2"/>
<sequence length="102" mass="10792">MPGPKLGASRPWGSGSGRKAVSIIRAFTPATSHDRELARHRKDLAAKVGAEPVDTQLALLPSVRAFVRAGLVALLSVSQSHGLELVFPNLCHKNLDCNVIGS</sequence>
<evidence type="ECO:0000313" key="1">
    <source>
        <dbReference type="EMBL" id="KFO22221.1"/>
    </source>
</evidence>
<protein>
    <submittedName>
        <fullName evidence="1">Uncharacterized protein</fullName>
    </submittedName>
</protein>
<proteinExistence type="predicted"/>
<accession>A0A091DHI2</accession>
<organism evidence="1 2">
    <name type="scientific">Fukomys damarensis</name>
    <name type="common">Damaraland mole rat</name>
    <name type="synonym">Cryptomys damarensis</name>
    <dbReference type="NCBI Taxonomy" id="885580"/>
    <lineage>
        <taxon>Eukaryota</taxon>
        <taxon>Metazoa</taxon>
        <taxon>Chordata</taxon>
        <taxon>Craniata</taxon>
        <taxon>Vertebrata</taxon>
        <taxon>Euteleostomi</taxon>
        <taxon>Mammalia</taxon>
        <taxon>Eutheria</taxon>
        <taxon>Euarchontoglires</taxon>
        <taxon>Glires</taxon>
        <taxon>Rodentia</taxon>
        <taxon>Hystricomorpha</taxon>
        <taxon>Bathyergidae</taxon>
        <taxon>Fukomys</taxon>
    </lineage>
</organism>
<reference evidence="1 2" key="1">
    <citation type="submission" date="2013-11" db="EMBL/GenBank/DDBJ databases">
        <title>The Damaraland mole rat (Fukomys damarensis) genome and evolution of African mole rats.</title>
        <authorList>
            <person name="Gladyshev V.N."/>
            <person name="Fang X."/>
        </authorList>
    </citation>
    <scope>NUCLEOTIDE SEQUENCE [LARGE SCALE GENOMIC DNA]</scope>
    <source>
        <tissue evidence="1">Liver</tissue>
    </source>
</reference>